<evidence type="ECO:0000256" key="1">
    <source>
        <dbReference type="ARBA" id="ARBA00000077"/>
    </source>
</evidence>
<dbReference type="InterPro" id="IPR036397">
    <property type="entry name" value="RNaseH_sf"/>
</dbReference>
<proteinExistence type="inferred from homology"/>
<keyword evidence="5" id="KW-0479">Metal-binding</keyword>
<comment type="caution">
    <text evidence="10">The sequence shown here is derived from an EMBL/GenBank/DDBJ whole genome shotgun (WGS) entry which is preliminary data.</text>
</comment>
<dbReference type="Pfam" id="PF00075">
    <property type="entry name" value="RNase_H"/>
    <property type="match status" value="1"/>
</dbReference>
<dbReference type="Pfam" id="PF14555">
    <property type="entry name" value="UBA_4"/>
    <property type="match status" value="1"/>
</dbReference>
<dbReference type="AlphaFoldDB" id="A0A813KR17"/>
<evidence type="ECO:0000256" key="8">
    <source>
        <dbReference type="SAM" id="MobiDB-lite"/>
    </source>
</evidence>
<dbReference type="Gene3D" id="1.10.8.10">
    <property type="entry name" value="DNA helicase RuvA subunit, C-terminal domain"/>
    <property type="match status" value="1"/>
</dbReference>
<evidence type="ECO:0000256" key="6">
    <source>
        <dbReference type="ARBA" id="ARBA00022759"/>
    </source>
</evidence>
<dbReference type="PANTHER" id="PTHR10642:SF26">
    <property type="entry name" value="RIBONUCLEASE H1"/>
    <property type="match status" value="1"/>
</dbReference>
<dbReference type="PROSITE" id="PS50879">
    <property type="entry name" value="RNASE_H_1"/>
    <property type="match status" value="1"/>
</dbReference>
<evidence type="ECO:0000256" key="4">
    <source>
        <dbReference type="ARBA" id="ARBA00022722"/>
    </source>
</evidence>
<dbReference type="GO" id="GO:0043137">
    <property type="term" value="P:DNA replication, removal of RNA primer"/>
    <property type="evidence" value="ECO:0007669"/>
    <property type="project" value="TreeGrafter"/>
</dbReference>
<dbReference type="CDD" id="cd09280">
    <property type="entry name" value="RNase_HI_eukaryote_like"/>
    <property type="match status" value="1"/>
</dbReference>
<evidence type="ECO:0000313" key="10">
    <source>
        <dbReference type="EMBL" id="CAE8710806.1"/>
    </source>
</evidence>
<reference evidence="10" key="1">
    <citation type="submission" date="2021-02" db="EMBL/GenBank/DDBJ databases">
        <authorList>
            <person name="Dougan E. K."/>
            <person name="Rhodes N."/>
            <person name="Thang M."/>
            <person name="Chan C."/>
        </authorList>
    </citation>
    <scope>NUCLEOTIDE SEQUENCE</scope>
</reference>
<keyword evidence="4" id="KW-0540">Nuclease</keyword>
<feature type="domain" description="RNase H type-1" evidence="9">
    <location>
        <begin position="83"/>
        <end position="242"/>
    </location>
</feature>
<dbReference type="InterPro" id="IPR012337">
    <property type="entry name" value="RNaseH-like_sf"/>
</dbReference>
<organism evidence="10 11">
    <name type="scientific">Polarella glacialis</name>
    <name type="common">Dinoflagellate</name>
    <dbReference type="NCBI Taxonomy" id="89957"/>
    <lineage>
        <taxon>Eukaryota</taxon>
        <taxon>Sar</taxon>
        <taxon>Alveolata</taxon>
        <taxon>Dinophyceae</taxon>
        <taxon>Suessiales</taxon>
        <taxon>Suessiaceae</taxon>
        <taxon>Polarella</taxon>
    </lineage>
</organism>
<comment type="similarity">
    <text evidence="2">Belongs to the RNase H family.</text>
</comment>
<dbReference type="Gene3D" id="3.30.420.10">
    <property type="entry name" value="Ribonuclease H-like superfamily/Ribonuclease H"/>
    <property type="match status" value="1"/>
</dbReference>
<keyword evidence="6" id="KW-0255">Endonuclease</keyword>
<evidence type="ECO:0000256" key="2">
    <source>
        <dbReference type="ARBA" id="ARBA00005300"/>
    </source>
</evidence>
<dbReference type="GO" id="GO:0004523">
    <property type="term" value="F:RNA-DNA hybrid ribonuclease activity"/>
    <property type="evidence" value="ECO:0007669"/>
    <property type="project" value="UniProtKB-EC"/>
</dbReference>
<protein>
    <recommendedName>
        <fullName evidence="3">ribonuclease H</fullName>
        <ecNumber evidence="3">3.1.26.4</ecNumber>
    </recommendedName>
</protein>
<evidence type="ECO:0000256" key="3">
    <source>
        <dbReference type="ARBA" id="ARBA00012180"/>
    </source>
</evidence>
<evidence type="ECO:0000259" key="9">
    <source>
        <dbReference type="PROSITE" id="PS50879"/>
    </source>
</evidence>
<dbReference type="InterPro" id="IPR050092">
    <property type="entry name" value="RNase_H"/>
</dbReference>
<evidence type="ECO:0000313" key="11">
    <source>
        <dbReference type="Proteomes" id="UP000626109"/>
    </source>
</evidence>
<sequence length="360" mass="38915">MWWSCAAWAHLRIEHCGDLLHEVSAWPECLAVCGLLPAGFCSPPAAVPLFIDLTIEDDTNAPAEIVAATVGLNSSHPVAEICHDNRIVIYTDGACRGTQTRAIRRAGVGVFWGIGHRFNISEPLNGAQQTNQRAELFAVIRALETDDRRLEIRTDSKYVYDGCRANMARWKANEWQIGRRAVGNMDLWQRLDALIVARQPDDICVLKVKGHAKARDILSGATTAQDKAGNDAADELAVAGAAMHAISPEGRRSALQATLLASRVQHTPSPGKATLDAQNCPPDQGPTDKSEKVDMLVSMTCCSALRAEQLLAGSGWDLEKAADAYFRQSNAGPGVAAATGWGARCMERFVLPRLKVSKAP</sequence>
<dbReference type="InterPro" id="IPR002156">
    <property type="entry name" value="RNaseH_domain"/>
</dbReference>
<dbReference type="EC" id="3.1.26.4" evidence="3"/>
<dbReference type="Proteomes" id="UP000626109">
    <property type="component" value="Unassembled WGS sequence"/>
</dbReference>
<dbReference type="GO" id="GO:0046872">
    <property type="term" value="F:metal ion binding"/>
    <property type="evidence" value="ECO:0007669"/>
    <property type="project" value="UniProtKB-KW"/>
</dbReference>
<evidence type="ECO:0000256" key="5">
    <source>
        <dbReference type="ARBA" id="ARBA00022723"/>
    </source>
</evidence>
<gene>
    <name evidence="10" type="ORF">PGLA2088_LOCUS36145</name>
</gene>
<accession>A0A813KR17</accession>
<name>A0A813KR17_POLGL</name>
<dbReference type="GO" id="GO:0003676">
    <property type="term" value="F:nucleic acid binding"/>
    <property type="evidence" value="ECO:0007669"/>
    <property type="project" value="InterPro"/>
</dbReference>
<comment type="catalytic activity">
    <reaction evidence="1">
        <text>Endonucleolytic cleavage to 5'-phosphomonoester.</text>
        <dbReference type="EC" id="3.1.26.4"/>
    </reaction>
</comment>
<feature type="region of interest" description="Disordered" evidence="8">
    <location>
        <begin position="266"/>
        <end position="290"/>
    </location>
</feature>
<evidence type="ECO:0000256" key="7">
    <source>
        <dbReference type="ARBA" id="ARBA00022801"/>
    </source>
</evidence>
<dbReference type="PANTHER" id="PTHR10642">
    <property type="entry name" value="RIBONUCLEASE H1"/>
    <property type="match status" value="1"/>
</dbReference>
<dbReference type="EMBL" id="CAJNNW010032041">
    <property type="protein sequence ID" value="CAE8710806.1"/>
    <property type="molecule type" value="Genomic_DNA"/>
</dbReference>
<keyword evidence="7" id="KW-0378">Hydrolase</keyword>
<dbReference type="SUPFAM" id="SSF53098">
    <property type="entry name" value="Ribonuclease H-like"/>
    <property type="match status" value="1"/>
</dbReference>